<dbReference type="EMBL" id="JAEPRA010000001">
    <property type="protein sequence ID" value="KAG2188893.1"/>
    <property type="molecule type" value="Genomic_DNA"/>
</dbReference>
<name>A0A8H7QBZ6_9FUNG</name>
<dbReference type="PANTHER" id="PTHR12499:SF0">
    <property type="entry name" value="OPTIC ATROPHY 3 PROTEIN"/>
    <property type="match status" value="1"/>
</dbReference>
<comment type="caution">
    <text evidence="4">The sequence shown here is derived from an EMBL/GenBank/DDBJ whole genome shotgun (WGS) entry which is preliminary data.</text>
</comment>
<accession>A0A8H7QBZ6</accession>
<proteinExistence type="inferred from homology"/>
<feature type="coiled-coil region" evidence="3">
    <location>
        <begin position="113"/>
        <end position="161"/>
    </location>
</feature>
<dbReference type="GO" id="GO:0005739">
    <property type="term" value="C:mitochondrion"/>
    <property type="evidence" value="ECO:0007669"/>
    <property type="project" value="TreeGrafter"/>
</dbReference>
<evidence type="ECO:0000256" key="2">
    <source>
        <dbReference type="ARBA" id="ARBA00023054"/>
    </source>
</evidence>
<keyword evidence="2 3" id="KW-0175">Coiled coil</keyword>
<evidence type="ECO:0000256" key="1">
    <source>
        <dbReference type="ARBA" id="ARBA00007584"/>
    </source>
</evidence>
<dbReference type="AlphaFoldDB" id="A0A8H7QBZ6"/>
<protein>
    <recommendedName>
        <fullName evidence="6">OPA3-domain-containing protein</fullName>
    </recommendedName>
</protein>
<dbReference type="InterPro" id="IPR010754">
    <property type="entry name" value="OPA3-like"/>
</dbReference>
<dbReference type="Proteomes" id="UP000612746">
    <property type="component" value="Unassembled WGS sequence"/>
</dbReference>
<dbReference type="PANTHER" id="PTHR12499">
    <property type="entry name" value="OPTIC ATROPHY 3 PROTEIN OPA3"/>
    <property type="match status" value="1"/>
</dbReference>
<keyword evidence="5" id="KW-1185">Reference proteome</keyword>
<dbReference type="GO" id="GO:0019216">
    <property type="term" value="P:regulation of lipid metabolic process"/>
    <property type="evidence" value="ECO:0007669"/>
    <property type="project" value="TreeGrafter"/>
</dbReference>
<evidence type="ECO:0000313" key="5">
    <source>
        <dbReference type="Proteomes" id="UP000612746"/>
    </source>
</evidence>
<sequence length="184" mass="20849">MSTLKLGALLVRTLAKPVANSIKTQAKQHATFRDFCINVAQISHRMEMNMKMKFLGYRKEVIRPLNDTKAIEAGANFLSESFIFGVAASIILAENWRSRVSARDRRNLVDDSLEKLETETNNLRESIQTMQSGQASLQSRLEEATQENEHLRKMLDEILSVSLGLRKHTGYEQPSVVQLPGFEK</sequence>
<evidence type="ECO:0000313" key="4">
    <source>
        <dbReference type="EMBL" id="KAG2188893.1"/>
    </source>
</evidence>
<gene>
    <name evidence="4" type="ORF">INT44_004033</name>
</gene>
<evidence type="ECO:0000256" key="3">
    <source>
        <dbReference type="SAM" id="Coils"/>
    </source>
</evidence>
<dbReference type="OrthoDB" id="2129069at2759"/>
<reference evidence="4" key="1">
    <citation type="submission" date="2020-12" db="EMBL/GenBank/DDBJ databases">
        <title>Metabolic potential, ecology and presence of endohyphal bacteria is reflected in genomic diversity of Mucoromycotina.</title>
        <authorList>
            <person name="Muszewska A."/>
            <person name="Okrasinska A."/>
            <person name="Steczkiewicz K."/>
            <person name="Drgas O."/>
            <person name="Orlowska M."/>
            <person name="Perlinska-Lenart U."/>
            <person name="Aleksandrzak-Piekarczyk T."/>
            <person name="Szatraj K."/>
            <person name="Zielenkiewicz U."/>
            <person name="Pilsyk S."/>
            <person name="Malc E."/>
            <person name="Mieczkowski P."/>
            <person name="Kruszewska J.S."/>
            <person name="Biernat P."/>
            <person name="Pawlowska J."/>
        </authorList>
    </citation>
    <scope>NUCLEOTIDE SEQUENCE</scope>
    <source>
        <strain evidence="4">WA0000051536</strain>
    </source>
</reference>
<evidence type="ECO:0008006" key="6">
    <source>
        <dbReference type="Google" id="ProtNLM"/>
    </source>
</evidence>
<organism evidence="4 5">
    <name type="scientific">Umbelopsis vinacea</name>
    <dbReference type="NCBI Taxonomy" id="44442"/>
    <lineage>
        <taxon>Eukaryota</taxon>
        <taxon>Fungi</taxon>
        <taxon>Fungi incertae sedis</taxon>
        <taxon>Mucoromycota</taxon>
        <taxon>Mucoromycotina</taxon>
        <taxon>Umbelopsidomycetes</taxon>
        <taxon>Umbelopsidales</taxon>
        <taxon>Umbelopsidaceae</taxon>
        <taxon>Umbelopsis</taxon>
    </lineage>
</organism>
<dbReference type="Pfam" id="PF07047">
    <property type="entry name" value="OPA3"/>
    <property type="match status" value="1"/>
</dbReference>
<comment type="similarity">
    <text evidence="1">Belongs to the OPA3 family.</text>
</comment>